<organism evidence="1 2">
    <name type="scientific">Pycnoporus cinnabarinus</name>
    <name type="common">Cinnabar-red polypore</name>
    <name type="synonym">Trametes cinnabarina</name>
    <dbReference type="NCBI Taxonomy" id="5643"/>
    <lineage>
        <taxon>Eukaryota</taxon>
        <taxon>Fungi</taxon>
        <taxon>Dikarya</taxon>
        <taxon>Basidiomycota</taxon>
        <taxon>Agaricomycotina</taxon>
        <taxon>Agaricomycetes</taxon>
        <taxon>Polyporales</taxon>
        <taxon>Polyporaceae</taxon>
        <taxon>Trametes</taxon>
    </lineage>
</organism>
<sequence>MANQQGPNWATRRGQFLGTSGIVFIDQTAGDIFFEDYWNFDGENIRVAVICTSWGMSMLYLLRGTRDAAWIPANHLVPGMNVQDDGVQPPNGAAMVPPAVLAVQAGAPGVHIINGQPVSGLQPQSKTVPAHAAPISQSPHCRKSAASGGNSALTQITHCRALARSADDLGETVIPAALCLIMRNDYSAHSARRRQIPPD</sequence>
<dbReference type="HOGENOM" id="CLU_1372819_0_0_1"/>
<proteinExistence type="predicted"/>
<evidence type="ECO:0000313" key="2">
    <source>
        <dbReference type="Proteomes" id="UP000029665"/>
    </source>
</evidence>
<dbReference type="AlphaFoldDB" id="A0A060S7X5"/>
<dbReference type="Proteomes" id="UP000029665">
    <property type="component" value="Unassembled WGS sequence"/>
</dbReference>
<gene>
    <name evidence="1" type="ORF">BN946_scf184656.g17</name>
</gene>
<accession>A0A060S7X5</accession>
<reference evidence="1" key="1">
    <citation type="submission" date="2014-01" db="EMBL/GenBank/DDBJ databases">
        <title>The genome of the white-rot fungus Pycnoporus cinnabarinus: a basidiomycete model with a versatile arsenal for lignocellulosic biomass breakdown.</title>
        <authorList>
            <person name="Levasseur A."/>
            <person name="Lomascolo A."/>
            <person name="Ruiz-Duenas F.J."/>
            <person name="Uzan E."/>
            <person name="Piumi F."/>
            <person name="Kues U."/>
            <person name="Ram A.F.J."/>
            <person name="Murat C."/>
            <person name="Haon M."/>
            <person name="Benoit I."/>
            <person name="Arfi Y."/>
            <person name="Chevret D."/>
            <person name="Drula E."/>
            <person name="Kwon M.J."/>
            <person name="Gouret P."/>
            <person name="Lesage-Meessen L."/>
            <person name="Lombard V."/>
            <person name="Mariette J."/>
            <person name="Noirot C."/>
            <person name="Park J."/>
            <person name="Patyshakuliyeva A."/>
            <person name="Wieneger R.A.B."/>
            <person name="Wosten H.A.B."/>
            <person name="Martin F."/>
            <person name="Coutinho P.M."/>
            <person name="de Vries R."/>
            <person name="Martinez A.T."/>
            <person name="Klopp C."/>
            <person name="Pontarotti P."/>
            <person name="Henrissat B."/>
            <person name="Record E."/>
        </authorList>
    </citation>
    <scope>NUCLEOTIDE SEQUENCE [LARGE SCALE GENOMIC DNA]</scope>
    <source>
        <strain evidence="1">BRFM137</strain>
    </source>
</reference>
<dbReference type="OrthoDB" id="2743946at2759"/>
<protein>
    <submittedName>
        <fullName evidence="1">Uncharacterized protein</fullName>
    </submittedName>
</protein>
<keyword evidence="2" id="KW-1185">Reference proteome</keyword>
<comment type="caution">
    <text evidence="1">The sequence shown here is derived from an EMBL/GenBank/DDBJ whole genome shotgun (WGS) entry which is preliminary data.</text>
</comment>
<evidence type="ECO:0000313" key="1">
    <source>
        <dbReference type="EMBL" id="CDO70602.1"/>
    </source>
</evidence>
<name>A0A060S7X5_PYCCI</name>
<dbReference type="EMBL" id="CCBP010000087">
    <property type="protein sequence ID" value="CDO70602.1"/>
    <property type="molecule type" value="Genomic_DNA"/>
</dbReference>